<proteinExistence type="predicted"/>
<dbReference type="SUPFAM" id="SSF48403">
    <property type="entry name" value="Ankyrin repeat"/>
    <property type="match status" value="1"/>
</dbReference>
<keyword evidence="2" id="KW-1185">Reference proteome</keyword>
<dbReference type="InterPro" id="IPR036770">
    <property type="entry name" value="Ankyrin_rpt-contain_sf"/>
</dbReference>
<evidence type="ECO:0008006" key="3">
    <source>
        <dbReference type="Google" id="ProtNLM"/>
    </source>
</evidence>
<name>A0A8H4LVJ8_9HYPO</name>
<comment type="caution">
    <text evidence="1">The sequence shown here is derived from an EMBL/GenBank/DDBJ whole genome shotgun (WGS) entry which is preliminary data.</text>
</comment>
<gene>
    <name evidence="1" type="ORF">G6O67_006365</name>
</gene>
<dbReference type="EMBL" id="JAAVMX010000007">
    <property type="protein sequence ID" value="KAF4506264.1"/>
    <property type="molecule type" value="Genomic_DNA"/>
</dbReference>
<evidence type="ECO:0000313" key="2">
    <source>
        <dbReference type="Proteomes" id="UP000557566"/>
    </source>
</evidence>
<organism evidence="1 2">
    <name type="scientific">Ophiocordyceps sinensis</name>
    <dbReference type="NCBI Taxonomy" id="72228"/>
    <lineage>
        <taxon>Eukaryota</taxon>
        <taxon>Fungi</taxon>
        <taxon>Dikarya</taxon>
        <taxon>Ascomycota</taxon>
        <taxon>Pezizomycotina</taxon>
        <taxon>Sordariomycetes</taxon>
        <taxon>Hypocreomycetidae</taxon>
        <taxon>Hypocreales</taxon>
        <taxon>Ophiocordycipitaceae</taxon>
        <taxon>Ophiocordyceps</taxon>
    </lineage>
</organism>
<dbReference type="Proteomes" id="UP000557566">
    <property type="component" value="Unassembled WGS sequence"/>
</dbReference>
<dbReference type="Pfam" id="PF13857">
    <property type="entry name" value="Ank_5"/>
    <property type="match status" value="1"/>
</dbReference>
<protein>
    <recommendedName>
        <fullName evidence="3">Ankyrin repeat protein</fullName>
    </recommendedName>
</protein>
<sequence>MAHNQNPFLLAADNSPALLPLLRDNPALASAQDDHGYSLVHAASSYNHLDMLRALVREFHVDANLKDEDNETALFVVETVDAARVLVEELGADVAHRGLEGLTAAEKIGAEGDFPAVASYLARLGSPTTDGGESAATTNTTAIPNIITPPLVEGMDFTMGTLDQTVDIPSEVDPEFRRRIEELAQRDDFNTPPGQADLRKLVEDALMDQGFGEQRKVPSKRA</sequence>
<accession>A0A8H4LVJ8</accession>
<reference evidence="1 2" key="1">
    <citation type="journal article" date="2020" name="Genome Biol. Evol.">
        <title>A new high-quality draft genome assembly of the Chinese cordyceps Ophiocordyceps sinensis.</title>
        <authorList>
            <person name="Shu R."/>
            <person name="Zhang J."/>
            <person name="Meng Q."/>
            <person name="Zhang H."/>
            <person name="Zhou G."/>
            <person name="Li M."/>
            <person name="Wu P."/>
            <person name="Zhao Y."/>
            <person name="Chen C."/>
            <person name="Qin Q."/>
        </authorList>
    </citation>
    <scope>NUCLEOTIDE SEQUENCE [LARGE SCALE GENOMIC DNA]</scope>
    <source>
        <strain evidence="1 2">IOZ07</strain>
    </source>
</reference>
<dbReference type="Gene3D" id="1.25.40.20">
    <property type="entry name" value="Ankyrin repeat-containing domain"/>
    <property type="match status" value="1"/>
</dbReference>
<evidence type="ECO:0000313" key="1">
    <source>
        <dbReference type="EMBL" id="KAF4506264.1"/>
    </source>
</evidence>
<dbReference type="AlphaFoldDB" id="A0A8H4LVJ8"/>
<dbReference type="InterPro" id="IPR002110">
    <property type="entry name" value="Ankyrin_rpt"/>
</dbReference>